<evidence type="ECO:0000313" key="4">
    <source>
        <dbReference type="Proteomes" id="UP000006727"/>
    </source>
</evidence>
<dbReference type="Gramene" id="Pp3c1_40010V3.2">
    <property type="protein sequence ID" value="Pp3c1_40010V3.2"/>
    <property type="gene ID" value="Pp3c1_40010"/>
</dbReference>
<proteinExistence type="predicted"/>
<dbReference type="RefSeq" id="XP_024387595.1">
    <property type="nucleotide sequence ID" value="XM_024531827.2"/>
</dbReference>
<reference evidence="2 4" key="1">
    <citation type="journal article" date="2008" name="Science">
        <title>The Physcomitrella genome reveals evolutionary insights into the conquest of land by plants.</title>
        <authorList>
            <person name="Rensing S."/>
            <person name="Lang D."/>
            <person name="Zimmer A."/>
            <person name="Terry A."/>
            <person name="Salamov A."/>
            <person name="Shapiro H."/>
            <person name="Nishiyama T."/>
            <person name="Perroud P.-F."/>
            <person name="Lindquist E."/>
            <person name="Kamisugi Y."/>
            <person name="Tanahashi T."/>
            <person name="Sakakibara K."/>
            <person name="Fujita T."/>
            <person name="Oishi K."/>
            <person name="Shin-I T."/>
            <person name="Kuroki Y."/>
            <person name="Toyoda A."/>
            <person name="Suzuki Y."/>
            <person name="Hashimoto A."/>
            <person name="Yamaguchi K."/>
            <person name="Sugano A."/>
            <person name="Kohara Y."/>
            <person name="Fujiyama A."/>
            <person name="Anterola A."/>
            <person name="Aoki S."/>
            <person name="Ashton N."/>
            <person name="Barbazuk W.B."/>
            <person name="Barker E."/>
            <person name="Bennetzen J."/>
            <person name="Bezanilla M."/>
            <person name="Blankenship R."/>
            <person name="Cho S.H."/>
            <person name="Dutcher S."/>
            <person name="Estelle M."/>
            <person name="Fawcett J.A."/>
            <person name="Gundlach H."/>
            <person name="Hanada K."/>
            <person name="Heyl A."/>
            <person name="Hicks K.A."/>
            <person name="Hugh J."/>
            <person name="Lohr M."/>
            <person name="Mayer K."/>
            <person name="Melkozernov A."/>
            <person name="Murata T."/>
            <person name="Nelson D."/>
            <person name="Pils B."/>
            <person name="Prigge M."/>
            <person name="Reiss B."/>
            <person name="Renner T."/>
            <person name="Rombauts S."/>
            <person name="Rushton P."/>
            <person name="Sanderfoot A."/>
            <person name="Schween G."/>
            <person name="Shiu S.-H."/>
            <person name="Stueber K."/>
            <person name="Theodoulou F.L."/>
            <person name="Tu H."/>
            <person name="Van de Peer Y."/>
            <person name="Verrier P.J."/>
            <person name="Waters E."/>
            <person name="Wood A."/>
            <person name="Yang L."/>
            <person name="Cove D."/>
            <person name="Cuming A."/>
            <person name="Hasebe M."/>
            <person name="Lucas S."/>
            <person name="Mishler D.B."/>
            <person name="Reski R."/>
            <person name="Grigoriev I."/>
            <person name="Quatrano R.S."/>
            <person name="Boore J.L."/>
        </authorList>
    </citation>
    <scope>NUCLEOTIDE SEQUENCE [LARGE SCALE GENOMIC DNA]</scope>
    <source>
        <strain evidence="3 4">cv. Gransden 2004</strain>
    </source>
</reference>
<reference evidence="2 4" key="2">
    <citation type="journal article" date="2018" name="Plant J.">
        <title>The Physcomitrella patens chromosome-scale assembly reveals moss genome structure and evolution.</title>
        <authorList>
            <person name="Lang D."/>
            <person name="Ullrich K.K."/>
            <person name="Murat F."/>
            <person name="Fuchs J."/>
            <person name="Jenkins J."/>
            <person name="Haas F.B."/>
            <person name="Piednoel M."/>
            <person name="Gundlach H."/>
            <person name="Van Bel M."/>
            <person name="Meyberg R."/>
            <person name="Vives C."/>
            <person name="Morata J."/>
            <person name="Symeonidi A."/>
            <person name="Hiss M."/>
            <person name="Muchero W."/>
            <person name="Kamisugi Y."/>
            <person name="Saleh O."/>
            <person name="Blanc G."/>
            <person name="Decker E.L."/>
            <person name="van Gessel N."/>
            <person name="Grimwood J."/>
            <person name="Hayes R.D."/>
            <person name="Graham S.W."/>
            <person name="Gunter L.E."/>
            <person name="McDaniel S.F."/>
            <person name="Hoernstein S.N.W."/>
            <person name="Larsson A."/>
            <person name="Li F.W."/>
            <person name="Perroud P.F."/>
            <person name="Phillips J."/>
            <person name="Ranjan P."/>
            <person name="Rokshar D.S."/>
            <person name="Rothfels C.J."/>
            <person name="Schneider L."/>
            <person name="Shu S."/>
            <person name="Stevenson D.W."/>
            <person name="Thummler F."/>
            <person name="Tillich M."/>
            <person name="Villarreal Aguilar J.C."/>
            <person name="Widiez T."/>
            <person name="Wong G.K."/>
            <person name="Wymore A."/>
            <person name="Zhang Y."/>
            <person name="Zimmer A.D."/>
            <person name="Quatrano R.S."/>
            <person name="Mayer K.F.X."/>
            <person name="Goodstein D."/>
            <person name="Casacuberta J.M."/>
            <person name="Vandepoele K."/>
            <person name="Reski R."/>
            <person name="Cuming A.C."/>
            <person name="Tuskan G.A."/>
            <person name="Maumus F."/>
            <person name="Salse J."/>
            <person name="Schmutz J."/>
            <person name="Rensing S.A."/>
        </authorList>
    </citation>
    <scope>NUCLEOTIDE SEQUENCE [LARGE SCALE GENOMIC DNA]</scope>
    <source>
        <strain evidence="3 4">cv. Gransden 2004</strain>
    </source>
</reference>
<dbReference type="AlphaFoldDB" id="A0A2K1LBN4"/>
<dbReference type="Proteomes" id="UP000006727">
    <property type="component" value="Chromosome 1"/>
</dbReference>
<dbReference type="GeneID" id="112288039"/>
<evidence type="ECO:0000313" key="3">
    <source>
        <dbReference type="EnsemblPlants" id="Pp3c1_40010V3.1"/>
    </source>
</evidence>
<sequence>MELQGNVGLLSNAPPKLEDAGLEDCALPIEGVQEAFRIAAEKAKAAAESLKINLKSWDEDVGGCLSYPKPTTGDLKDAGIGLAGSTPDESCVETNTGGLLEEGTDAVVDPVGEPKEDKLVSGIDVQPKLGEDGCVGPVIGAEPSATTDSADDGGDEEPKGPSLTEAYL</sequence>
<gene>
    <name evidence="3" type="primary">LOC112288039</name>
    <name evidence="2" type="ORF">PHYPA_001847</name>
</gene>
<dbReference type="PANTHER" id="PTHR36713:SF1">
    <property type="entry name" value="OS09G0344700 PROTEIN"/>
    <property type="match status" value="1"/>
</dbReference>
<dbReference type="EnsemblPlants" id="Pp3c1_40010V3.1">
    <property type="protein sequence ID" value="Pp3c1_40010V3.1"/>
    <property type="gene ID" value="Pp3c1_40010"/>
</dbReference>
<dbReference type="OMA" id="QCVKTPS"/>
<evidence type="ECO:0000313" key="2">
    <source>
        <dbReference type="EMBL" id="PNR63421.1"/>
    </source>
</evidence>
<feature type="region of interest" description="Disordered" evidence="1">
    <location>
        <begin position="131"/>
        <end position="168"/>
    </location>
</feature>
<organism evidence="2">
    <name type="scientific">Physcomitrium patens</name>
    <name type="common">Spreading-leaved earth moss</name>
    <name type="synonym">Physcomitrella patens</name>
    <dbReference type="NCBI Taxonomy" id="3218"/>
    <lineage>
        <taxon>Eukaryota</taxon>
        <taxon>Viridiplantae</taxon>
        <taxon>Streptophyta</taxon>
        <taxon>Embryophyta</taxon>
        <taxon>Bryophyta</taxon>
        <taxon>Bryophytina</taxon>
        <taxon>Bryopsida</taxon>
        <taxon>Funariidae</taxon>
        <taxon>Funariales</taxon>
        <taxon>Funariaceae</taxon>
        <taxon>Physcomitrium</taxon>
    </lineage>
</organism>
<dbReference type="PaxDb" id="3218-PP1S163_93V6.1"/>
<dbReference type="RefSeq" id="XP_024387588.1">
    <property type="nucleotide sequence ID" value="XM_024531820.2"/>
</dbReference>
<dbReference type="OrthoDB" id="773986at2759"/>
<dbReference type="RefSeq" id="XP_073394553.1">
    <property type="nucleotide sequence ID" value="XM_073538452.1"/>
</dbReference>
<dbReference type="PANTHER" id="PTHR36713">
    <property type="entry name" value="OS09G0344700 PROTEIN"/>
    <property type="match status" value="1"/>
</dbReference>
<dbReference type="EnsemblPlants" id="Pp3c1_40010V3.2">
    <property type="protein sequence ID" value="Pp3c1_40010V3.2"/>
    <property type="gene ID" value="Pp3c1_40010"/>
</dbReference>
<dbReference type="RefSeq" id="XP_073394549.1">
    <property type="nucleotide sequence ID" value="XM_073538448.1"/>
</dbReference>
<accession>A0A2K1LBN4</accession>
<protein>
    <submittedName>
        <fullName evidence="2 3">Uncharacterized protein</fullName>
    </submittedName>
</protein>
<dbReference type="Gramene" id="Pp3c1_40010V3.1">
    <property type="protein sequence ID" value="Pp3c1_40010V3.1"/>
    <property type="gene ID" value="Pp3c1_40010"/>
</dbReference>
<keyword evidence="4" id="KW-1185">Reference proteome</keyword>
<reference evidence="3" key="3">
    <citation type="submission" date="2020-12" db="UniProtKB">
        <authorList>
            <consortium name="EnsemblPlants"/>
        </authorList>
    </citation>
    <scope>IDENTIFICATION</scope>
</reference>
<name>A0A2K1LBN4_PHYPA</name>
<evidence type="ECO:0000256" key="1">
    <source>
        <dbReference type="SAM" id="MobiDB-lite"/>
    </source>
</evidence>
<dbReference type="EMBL" id="ABEU02000001">
    <property type="protein sequence ID" value="PNR63421.1"/>
    <property type="molecule type" value="Genomic_DNA"/>
</dbReference>